<comment type="caution">
    <text evidence="6">The sequence shown here is derived from an EMBL/GenBank/DDBJ whole genome shotgun (WGS) entry which is preliminary data.</text>
</comment>
<evidence type="ECO:0000256" key="3">
    <source>
        <dbReference type="ARBA" id="ARBA00023002"/>
    </source>
</evidence>
<dbReference type="SUPFAM" id="SSF51735">
    <property type="entry name" value="NAD(P)-binding Rossmann-fold domains"/>
    <property type="match status" value="1"/>
</dbReference>
<proteinExistence type="inferred from homology"/>
<accession>A0A0J9C2U9</accession>
<dbReference type="OrthoDB" id="9777057at2"/>
<feature type="domain" description="Enoyl reductase (ER)" evidence="5">
    <location>
        <begin position="17"/>
        <end position="367"/>
    </location>
</feature>
<dbReference type="InterPro" id="IPR002328">
    <property type="entry name" value="ADH_Zn_CS"/>
</dbReference>
<dbReference type="Gene3D" id="3.90.180.10">
    <property type="entry name" value="Medium-chain alcohol dehydrogenases, catalytic domain"/>
    <property type="match status" value="1"/>
</dbReference>
<dbReference type="Pfam" id="PF00107">
    <property type="entry name" value="ADH_zinc_N"/>
    <property type="match status" value="1"/>
</dbReference>
<dbReference type="GO" id="GO:0016491">
    <property type="term" value="F:oxidoreductase activity"/>
    <property type="evidence" value="ECO:0007669"/>
    <property type="project" value="UniProtKB-KW"/>
</dbReference>
<comment type="similarity">
    <text evidence="4">Belongs to the zinc-containing alcohol dehydrogenase family.</text>
</comment>
<dbReference type="Pfam" id="PF08240">
    <property type="entry name" value="ADH_N"/>
    <property type="match status" value="1"/>
</dbReference>
<dbReference type="InterPro" id="IPR020843">
    <property type="entry name" value="ER"/>
</dbReference>
<dbReference type="SMART" id="SM00829">
    <property type="entry name" value="PKS_ER"/>
    <property type="match status" value="1"/>
</dbReference>
<dbReference type="GeneID" id="93163360"/>
<organism evidence="6 7">
    <name type="scientific">[Clostridium] citroniae WAL-19142</name>
    <dbReference type="NCBI Taxonomy" id="742734"/>
    <lineage>
        <taxon>Bacteria</taxon>
        <taxon>Bacillati</taxon>
        <taxon>Bacillota</taxon>
        <taxon>Clostridia</taxon>
        <taxon>Lachnospirales</taxon>
        <taxon>Lachnospiraceae</taxon>
        <taxon>Enterocloster</taxon>
    </lineage>
</organism>
<gene>
    <name evidence="6" type="ORF">HMPREF9470_02868</name>
</gene>
<dbReference type="InterPro" id="IPR050129">
    <property type="entry name" value="Zn_alcohol_dh"/>
</dbReference>
<keyword evidence="2 4" id="KW-0862">Zinc</keyword>
<dbReference type="InterPro" id="IPR013149">
    <property type="entry name" value="ADH-like_C"/>
</dbReference>
<protein>
    <recommendedName>
        <fullName evidence="5">Enoyl reductase (ER) domain-containing protein</fullName>
    </recommendedName>
</protein>
<evidence type="ECO:0000256" key="1">
    <source>
        <dbReference type="ARBA" id="ARBA00022723"/>
    </source>
</evidence>
<dbReference type="EMBL" id="ADLK01000022">
    <property type="protein sequence ID" value="KMW18764.1"/>
    <property type="molecule type" value="Genomic_DNA"/>
</dbReference>
<name>A0A0J9C2U9_9FIRM</name>
<dbReference type="PANTHER" id="PTHR43401:SF2">
    <property type="entry name" value="L-THREONINE 3-DEHYDROGENASE"/>
    <property type="match status" value="1"/>
</dbReference>
<evidence type="ECO:0000313" key="6">
    <source>
        <dbReference type="EMBL" id="KMW18764.1"/>
    </source>
</evidence>
<evidence type="ECO:0000313" key="7">
    <source>
        <dbReference type="Proteomes" id="UP000037392"/>
    </source>
</evidence>
<dbReference type="AlphaFoldDB" id="A0A0J9C2U9"/>
<dbReference type="SUPFAM" id="SSF50129">
    <property type="entry name" value="GroES-like"/>
    <property type="match status" value="1"/>
</dbReference>
<dbReference type="PATRIC" id="fig|742734.4.peg.3071"/>
<sequence>MEHYVLPKTMTAVVLTGTNDQYEIRHDIETPTEPGYQEVICKVMAIAICGTDPKLLKGKPYHYCPEEYPFIIGHEWSGIVVKVGPGVFNLKVGDRVAGEAHRGCGVCKNCKEGRYSLCLNYGNDSTGHRHYGFTTYGAYCQYVRYSCGSLTPLPDNVSFEEAAMCDTAGVAFHGLERAGVTPGGTVCVIGPGPIGLMSMKIARCLGAAHVIAVGRGARLKAAVATGACDPDKAIDFEACERDGVDVVQKVVEMTGGIGPDNVYEASGAKGAMAQAIEMCKKGGSIALLGTPPEGTMVEIPMKKITFKELALFGSRGNPNVTPAVVNLMATGQLRVRDLVTHTFPLTQFRQGIDTFVNRKGGAVKVIFYPNEQPEVPFVKA</sequence>
<evidence type="ECO:0000256" key="4">
    <source>
        <dbReference type="RuleBase" id="RU361277"/>
    </source>
</evidence>
<dbReference type="RefSeq" id="WP_045091153.1">
    <property type="nucleotide sequence ID" value="NZ_KQ235878.1"/>
</dbReference>
<keyword evidence="3" id="KW-0560">Oxidoreductase</keyword>
<evidence type="ECO:0000256" key="2">
    <source>
        <dbReference type="ARBA" id="ARBA00022833"/>
    </source>
</evidence>
<dbReference type="PROSITE" id="PS00059">
    <property type="entry name" value="ADH_ZINC"/>
    <property type="match status" value="1"/>
</dbReference>
<dbReference type="GO" id="GO:0008270">
    <property type="term" value="F:zinc ion binding"/>
    <property type="evidence" value="ECO:0007669"/>
    <property type="project" value="InterPro"/>
</dbReference>
<dbReference type="Gene3D" id="3.40.50.720">
    <property type="entry name" value="NAD(P)-binding Rossmann-like Domain"/>
    <property type="match status" value="1"/>
</dbReference>
<dbReference type="InterPro" id="IPR013154">
    <property type="entry name" value="ADH-like_N"/>
</dbReference>
<reference evidence="6 7" key="1">
    <citation type="submission" date="2011-04" db="EMBL/GenBank/DDBJ databases">
        <title>The Genome Sequence of Clostridium citroniae WAL-19142.</title>
        <authorList>
            <consortium name="The Broad Institute Genome Sequencing Platform"/>
            <person name="Earl A."/>
            <person name="Ward D."/>
            <person name="Feldgarden M."/>
            <person name="Gevers D."/>
            <person name="Warren Y.A."/>
            <person name="Tyrrell K.L."/>
            <person name="Citron D.M."/>
            <person name="Goldstein E.J."/>
            <person name="Daigneault M."/>
            <person name="Allen-Vercoe E."/>
            <person name="Young S.K."/>
            <person name="Zeng Q."/>
            <person name="Gargeya S."/>
            <person name="Fitzgerald M."/>
            <person name="Haas B."/>
            <person name="Abouelleil A."/>
            <person name="Alvarado L."/>
            <person name="Arachchi H.M."/>
            <person name="Berlin A."/>
            <person name="Brown A."/>
            <person name="Chapman S.B."/>
            <person name="Chen Z."/>
            <person name="Dunbar C."/>
            <person name="Freedman E."/>
            <person name="Gearin G."/>
            <person name="Gellesch M."/>
            <person name="Goldberg J."/>
            <person name="Griggs A."/>
            <person name="Gujja S."/>
            <person name="Heilman E.R."/>
            <person name="Heiman D."/>
            <person name="Howarth C."/>
            <person name="Larson L."/>
            <person name="Lui A."/>
            <person name="MacDonald P.J."/>
            <person name="Mehta T."/>
            <person name="Montmayeur A."/>
            <person name="Murphy C."/>
            <person name="Neiman D."/>
            <person name="Pearson M."/>
            <person name="Priest M."/>
            <person name="Roberts A."/>
            <person name="Saif S."/>
            <person name="Shea T."/>
            <person name="Shenoy N."/>
            <person name="Sisk P."/>
            <person name="Stolte C."/>
            <person name="Sykes S."/>
            <person name="White J."/>
            <person name="Yandava C."/>
            <person name="Wortman J."/>
            <person name="Nusbaum C."/>
            <person name="Birren B."/>
        </authorList>
    </citation>
    <scope>NUCLEOTIDE SEQUENCE [LARGE SCALE GENOMIC DNA]</scope>
    <source>
        <strain evidence="6 7">WAL-19142</strain>
    </source>
</reference>
<comment type="cofactor">
    <cofactor evidence="4">
        <name>Zn(2+)</name>
        <dbReference type="ChEBI" id="CHEBI:29105"/>
    </cofactor>
</comment>
<dbReference type="PANTHER" id="PTHR43401">
    <property type="entry name" value="L-THREONINE 3-DEHYDROGENASE"/>
    <property type="match status" value="1"/>
</dbReference>
<keyword evidence="1 4" id="KW-0479">Metal-binding</keyword>
<evidence type="ECO:0000259" key="5">
    <source>
        <dbReference type="SMART" id="SM00829"/>
    </source>
</evidence>
<dbReference type="InterPro" id="IPR036291">
    <property type="entry name" value="NAD(P)-bd_dom_sf"/>
</dbReference>
<dbReference type="InterPro" id="IPR011032">
    <property type="entry name" value="GroES-like_sf"/>
</dbReference>
<dbReference type="Proteomes" id="UP000037392">
    <property type="component" value="Unassembled WGS sequence"/>
</dbReference>